<comment type="caution">
    <text evidence="2">The sequence shown here is derived from an EMBL/GenBank/DDBJ whole genome shotgun (WGS) entry which is preliminary data.</text>
</comment>
<feature type="transmembrane region" description="Helical" evidence="1">
    <location>
        <begin position="470"/>
        <end position="488"/>
    </location>
</feature>
<evidence type="ECO:0008006" key="4">
    <source>
        <dbReference type="Google" id="ProtNLM"/>
    </source>
</evidence>
<keyword evidence="1" id="KW-1133">Transmembrane helix</keyword>
<proteinExistence type="predicted"/>
<dbReference type="RefSeq" id="WP_189647630.1">
    <property type="nucleotide sequence ID" value="NZ_BMRC01000005.1"/>
</dbReference>
<gene>
    <name evidence="2" type="ORF">ACFFV7_45925</name>
</gene>
<protein>
    <recommendedName>
        <fullName evidence="4">ABC-2 type transport system permease protein</fullName>
    </recommendedName>
</protein>
<feature type="transmembrane region" description="Helical" evidence="1">
    <location>
        <begin position="442"/>
        <end position="464"/>
    </location>
</feature>
<keyword evidence="1" id="KW-0472">Membrane</keyword>
<feature type="transmembrane region" description="Helical" evidence="1">
    <location>
        <begin position="299"/>
        <end position="318"/>
    </location>
</feature>
<dbReference type="EMBL" id="JBHMEI010000078">
    <property type="protein sequence ID" value="MFB9208588.1"/>
    <property type="molecule type" value="Genomic_DNA"/>
</dbReference>
<keyword evidence="3" id="KW-1185">Reference proteome</keyword>
<feature type="transmembrane region" description="Helical" evidence="1">
    <location>
        <begin position="132"/>
        <end position="156"/>
    </location>
</feature>
<feature type="transmembrane region" description="Helical" evidence="1">
    <location>
        <begin position="396"/>
        <end position="421"/>
    </location>
</feature>
<evidence type="ECO:0000313" key="2">
    <source>
        <dbReference type="EMBL" id="MFB9208588.1"/>
    </source>
</evidence>
<feature type="transmembrane region" description="Helical" evidence="1">
    <location>
        <begin position="324"/>
        <end position="345"/>
    </location>
</feature>
<dbReference type="Proteomes" id="UP001589647">
    <property type="component" value="Unassembled WGS sequence"/>
</dbReference>
<feature type="transmembrane region" description="Helical" evidence="1">
    <location>
        <begin position="97"/>
        <end position="126"/>
    </location>
</feature>
<sequence length="640" mass="66947">MVVVLIRMKLAVLRHSMTGRRAFQMLTGALAGLVLAGGLIALVGRDHAVASLPFDLLGVGFALWAAGWLLGPALFGGGDETLRPEHFSLLSCTPRRLAAGLAGAAFVGVAPLVTLVAFAALVVAAVRTGLGAAATAVGALAVVLQLMVCVLASRLVTAALGQVMRSKAGAALAALVSAVVLAGLHSTWVLSPLAQSVLRTGFSGSFSAWGAALPSGWGVVAVRAAGEGRWPVVAAALAGLAVLALACWYGWAALLKRRLTTRRPNGRPARVTTGGWAKGPTTAVAARELRTWSRDLPRFHYLVFALCYALAFCLLPLAVGAPVFLPWTGTVFALWAAAIAANLYGEDGTELWGKMMIPGAERHDVRGRQLAWLLVAAPPTIVLTVAMVVLSGRYDLWPWLAALVPALLGGGAGVTVLVSVLRPSPLPDPHRRGGNLLENGIDFAQVLLVLILTAATAVPAYAAVRLGPVWAGPVVGLTGGVVLAWALGRVAATRLRSNAPELLLHLRTGVSPGRRRPAPALDLERLSRSKPSLGLDRLGLDLAPAGRRAYVVASLTLCWVPLVAQGVVPALMLTTGEITRSWFLALYLPPPLRWPTIIAMITLGSVLLVTGLSIGLYYLARSRRRQPLVDDRAGHTPSVP</sequence>
<feature type="transmembrane region" description="Helical" evidence="1">
    <location>
        <begin position="549"/>
        <end position="572"/>
    </location>
</feature>
<feature type="transmembrane region" description="Helical" evidence="1">
    <location>
        <begin position="592"/>
        <end position="619"/>
    </location>
</feature>
<name>A0ABV5IVM0_9ACTN</name>
<feature type="transmembrane region" description="Helical" evidence="1">
    <location>
        <begin position="56"/>
        <end position="76"/>
    </location>
</feature>
<accession>A0ABV5IVM0</accession>
<reference evidence="2 3" key="1">
    <citation type="submission" date="2024-09" db="EMBL/GenBank/DDBJ databases">
        <authorList>
            <person name="Sun Q."/>
            <person name="Mori K."/>
        </authorList>
    </citation>
    <scope>NUCLEOTIDE SEQUENCE [LARGE SCALE GENOMIC DNA]</scope>
    <source>
        <strain evidence="2 3">CCM 3426</strain>
    </source>
</reference>
<keyword evidence="1" id="KW-0812">Transmembrane</keyword>
<organism evidence="2 3">
    <name type="scientific">Nonomuraea spiralis</name>
    <dbReference type="NCBI Taxonomy" id="46182"/>
    <lineage>
        <taxon>Bacteria</taxon>
        <taxon>Bacillati</taxon>
        <taxon>Actinomycetota</taxon>
        <taxon>Actinomycetes</taxon>
        <taxon>Streptosporangiales</taxon>
        <taxon>Streptosporangiaceae</taxon>
        <taxon>Nonomuraea</taxon>
    </lineage>
</organism>
<evidence type="ECO:0000313" key="3">
    <source>
        <dbReference type="Proteomes" id="UP001589647"/>
    </source>
</evidence>
<feature type="transmembrane region" description="Helical" evidence="1">
    <location>
        <begin position="168"/>
        <end position="190"/>
    </location>
</feature>
<feature type="transmembrane region" description="Helical" evidence="1">
    <location>
        <begin position="21"/>
        <end position="44"/>
    </location>
</feature>
<feature type="transmembrane region" description="Helical" evidence="1">
    <location>
        <begin position="232"/>
        <end position="255"/>
    </location>
</feature>
<evidence type="ECO:0000256" key="1">
    <source>
        <dbReference type="SAM" id="Phobius"/>
    </source>
</evidence>
<feature type="transmembrane region" description="Helical" evidence="1">
    <location>
        <begin position="370"/>
        <end position="390"/>
    </location>
</feature>